<gene>
    <name evidence="3" type="ORF">BerOc1_01565</name>
</gene>
<dbReference type="OrthoDB" id="9814731at2"/>
<dbReference type="PANTHER" id="PTHR22911">
    <property type="entry name" value="ACYL-MALONYL CONDENSING ENZYME-RELATED"/>
    <property type="match status" value="1"/>
</dbReference>
<dbReference type="InterPro" id="IPR000620">
    <property type="entry name" value="EamA_dom"/>
</dbReference>
<dbReference type="AlphaFoldDB" id="A0A1J5N486"/>
<evidence type="ECO:0000259" key="2">
    <source>
        <dbReference type="Pfam" id="PF00892"/>
    </source>
</evidence>
<keyword evidence="1" id="KW-1133">Transmembrane helix</keyword>
<evidence type="ECO:0000256" key="1">
    <source>
        <dbReference type="SAM" id="Phobius"/>
    </source>
</evidence>
<feature type="transmembrane region" description="Helical" evidence="1">
    <location>
        <begin position="138"/>
        <end position="160"/>
    </location>
</feature>
<feature type="transmembrane region" description="Helical" evidence="1">
    <location>
        <begin position="115"/>
        <end position="132"/>
    </location>
</feature>
<dbReference type="SUPFAM" id="SSF103481">
    <property type="entry name" value="Multidrug resistance efflux transporter EmrE"/>
    <property type="match status" value="2"/>
</dbReference>
<feature type="transmembrane region" description="Helical" evidence="1">
    <location>
        <begin position="196"/>
        <end position="217"/>
    </location>
</feature>
<feature type="transmembrane region" description="Helical" evidence="1">
    <location>
        <begin position="64"/>
        <end position="83"/>
    </location>
</feature>
<keyword evidence="4" id="KW-1185">Reference proteome</keyword>
<proteinExistence type="predicted"/>
<protein>
    <submittedName>
        <fullName evidence="3">EamA-like transporter family protein</fullName>
    </submittedName>
</protein>
<feature type="transmembrane region" description="Helical" evidence="1">
    <location>
        <begin position="224"/>
        <end position="247"/>
    </location>
</feature>
<evidence type="ECO:0000313" key="3">
    <source>
        <dbReference type="EMBL" id="OIQ49640.1"/>
    </source>
</evidence>
<organism evidence="3 4">
    <name type="scientific">Pseudodesulfovibrio hydrargyri</name>
    <dbReference type="NCBI Taxonomy" id="2125990"/>
    <lineage>
        <taxon>Bacteria</taxon>
        <taxon>Pseudomonadati</taxon>
        <taxon>Thermodesulfobacteriota</taxon>
        <taxon>Desulfovibrionia</taxon>
        <taxon>Desulfovibrionales</taxon>
        <taxon>Desulfovibrionaceae</taxon>
    </lineage>
</organism>
<feature type="transmembrane region" description="Helical" evidence="1">
    <location>
        <begin position="253"/>
        <end position="274"/>
    </location>
</feature>
<dbReference type="GO" id="GO:0016020">
    <property type="term" value="C:membrane"/>
    <property type="evidence" value="ECO:0007669"/>
    <property type="project" value="InterPro"/>
</dbReference>
<dbReference type="Pfam" id="PF00892">
    <property type="entry name" value="EamA"/>
    <property type="match status" value="2"/>
</dbReference>
<reference evidence="3 4" key="1">
    <citation type="submission" date="2015-09" db="EMBL/GenBank/DDBJ databases">
        <title>Genome of Desulfovibrio dechloracetivorans BerOc1, a mercury methylating strain isolated from highly hydrocarbons and metals contaminated coastal sediments.</title>
        <authorList>
            <person name="Goni Urriza M."/>
            <person name="Gassie C."/>
            <person name="Bouchez O."/>
            <person name="Klopp C."/>
            <person name="Ranchou-Peyruse A."/>
            <person name="Remy G."/>
        </authorList>
    </citation>
    <scope>NUCLEOTIDE SEQUENCE [LARGE SCALE GENOMIC DNA]</scope>
    <source>
        <strain evidence="3 4">BerOc1</strain>
    </source>
</reference>
<dbReference type="EMBL" id="LKAQ01000004">
    <property type="protein sequence ID" value="OIQ49640.1"/>
    <property type="molecule type" value="Genomic_DNA"/>
</dbReference>
<accession>A0A1J5N486</accession>
<feature type="transmembrane region" description="Helical" evidence="1">
    <location>
        <begin position="34"/>
        <end position="52"/>
    </location>
</feature>
<keyword evidence="1" id="KW-0812">Transmembrane</keyword>
<dbReference type="InterPro" id="IPR037185">
    <property type="entry name" value="EmrE-like"/>
</dbReference>
<comment type="caution">
    <text evidence="3">The sequence shown here is derived from an EMBL/GenBank/DDBJ whole genome shotgun (WGS) entry which is preliminary data.</text>
</comment>
<dbReference type="Proteomes" id="UP000181901">
    <property type="component" value="Unassembled WGS sequence"/>
</dbReference>
<feature type="domain" description="EamA" evidence="2">
    <location>
        <begin position="141"/>
        <end position="267"/>
    </location>
</feature>
<feature type="transmembrane region" description="Helical" evidence="1">
    <location>
        <begin position="89"/>
        <end position="108"/>
    </location>
</feature>
<sequence length="284" mass="29956">MSEKSKAILLMAATALIWSSGGLAIKLVQWNPMAITGVRSALAAATLAMLFRGRLTFRFNRVQWAAALGYAGLLVTNVVATKLTTSANAILLAYTAPVYVALLAPWLLGERTRPSDWAFIAVTVGGMALFFLDRLSATGLWGNVVAVGTGLSYAVFTLCMRSQKDASPVESVILGHGLTALAGLPFMFTAPPPAEAWLGLLYLGVLQQGVSLALYVWAIKRLGALEAILIMMLEPIFNPVLVAVGYGEMPGPWAVAGGVAVIGAVTLRGVLSALRRPTFSPPGR</sequence>
<evidence type="ECO:0000313" key="4">
    <source>
        <dbReference type="Proteomes" id="UP000181901"/>
    </source>
</evidence>
<keyword evidence="1" id="KW-0472">Membrane</keyword>
<feature type="domain" description="EamA" evidence="2">
    <location>
        <begin position="6"/>
        <end position="131"/>
    </location>
</feature>
<name>A0A1J5N486_9BACT</name>
<dbReference type="RefSeq" id="WP_071545138.1">
    <property type="nucleotide sequence ID" value="NZ_LKAQ01000004.1"/>
</dbReference>
<feature type="transmembrane region" description="Helical" evidence="1">
    <location>
        <begin position="172"/>
        <end position="190"/>
    </location>
</feature>
<dbReference type="PANTHER" id="PTHR22911:SF79">
    <property type="entry name" value="MOBA-LIKE NTP TRANSFERASE DOMAIN-CONTAINING PROTEIN"/>
    <property type="match status" value="1"/>
</dbReference>